<name>A0A846YX59_9ACTN</name>
<dbReference type="Proteomes" id="UP000579250">
    <property type="component" value="Unassembled WGS sequence"/>
</dbReference>
<dbReference type="EMBL" id="JAAXPI010000005">
    <property type="protein sequence ID" value="NKZ03302.1"/>
    <property type="molecule type" value="Genomic_DNA"/>
</dbReference>
<evidence type="ECO:0000313" key="1">
    <source>
        <dbReference type="EMBL" id="NKZ03302.1"/>
    </source>
</evidence>
<dbReference type="RefSeq" id="WP_157438404.1">
    <property type="nucleotide sequence ID" value="NZ_JAAXPI010000005.1"/>
</dbReference>
<dbReference type="AlphaFoldDB" id="A0A846YX59"/>
<sequence>MTTTSHARTVPNEEAKAELKGEFPGWNIICSTDGRWWAQLFPVPRELFNEPNLIDADTAAELRAKLIELVKP</sequence>
<accession>A0A846YX59</accession>
<keyword evidence="2" id="KW-1185">Reference proteome</keyword>
<organism evidence="1 2">
    <name type="scientific">Actinomadura latina</name>
    <dbReference type="NCBI Taxonomy" id="163603"/>
    <lineage>
        <taxon>Bacteria</taxon>
        <taxon>Bacillati</taxon>
        <taxon>Actinomycetota</taxon>
        <taxon>Actinomycetes</taxon>
        <taxon>Streptosporangiales</taxon>
        <taxon>Thermomonosporaceae</taxon>
        <taxon>Actinomadura</taxon>
    </lineage>
</organism>
<protein>
    <submittedName>
        <fullName evidence="1">Uncharacterized protein</fullName>
    </submittedName>
</protein>
<proteinExistence type="predicted"/>
<evidence type="ECO:0000313" key="2">
    <source>
        <dbReference type="Proteomes" id="UP000579250"/>
    </source>
</evidence>
<gene>
    <name evidence="1" type="ORF">HGB48_05995</name>
</gene>
<comment type="caution">
    <text evidence="1">The sequence shown here is derived from an EMBL/GenBank/DDBJ whole genome shotgun (WGS) entry which is preliminary data.</text>
</comment>
<reference evidence="1 2" key="1">
    <citation type="submission" date="2020-04" db="EMBL/GenBank/DDBJ databases">
        <title>MicrobeNet Type strains.</title>
        <authorList>
            <person name="Nicholson A.C."/>
        </authorList>
    </citation>
    <scope>NUCLEOTIDE SEQUENCE [LARGE SCALE GENOMIC DNA]</scope>
    <source>
        <strain evidence="1 2">ATCC BAA-277</strain>
    </source>
</reference>